<name>A0A2P4PSJ0_RHIID</name>
<sequence>MTKQIIVSPNKERIQIFELIKTMIISITNIFLAFIEASPLFASATKFYYTTAIAHFLSTIATYPNLKKNYDCCSFKVLSSFYFCFRYFKGPTSDFGLCRSKQ</sequence>
<protein>
    <submittedName>
        <fullName evidence="2">Uncharacterized protein</fullName>
    </submittedName>
</protein>
<keyword evidence="3" id="KW-1185">Reference proteome</keyword>
<keyword evidence="1" id="KW-0812">Transmembrane</keyword>
<reference evidence="2 3" key="2">
    <citation type="journal article" date="2018" name="New Phytol.">
        <title>High intraspecific genome diversity in the model arbuscular mycorrhizal symbiont Rhizophagus irregularis.</title>
        <authorList>
            <person name="Chen E.C.H."/>
            <person name="Morin E."/>
            <person name="Beaudet D."/>
            <person name="Noel J."/>
            <person name="Yildirir G."/>
            <person name="Ndikumana S."/>
            <person name="Charron P."/>
            <person name="St-Onge C."/>
            <person name="Giorgi J."/>
            <person name="Kruger M."/>
            <person name="Marton T."/>
            <person name="Ropars J."/>
            <person name="Grigoriev I.V."/>
            <person name="Hainaut M."/>
            <person name="Henrissat B."/>
            <person name="Roux C."/>
            <person name="Martin F."/>
            <person name="Corradi N."/>
        </authorList>
    </citation>
    <scope>NUCLEOTIDE SEQUENCE [LARGE SCALE GENOMIC DNA]</scope>
    <source>
        <strain evidence="2 3">DAOM 197198</strain>
    </source>
</reference>
<keyword evidence="1" id="KW-1133">Transmembrane helix</keyword>
<evidence type="ECO:0000313" key="3">
    <source>
        <dbReference type="Proteomes" id="UP000018888"/>
    </source>
</evidence>
<dbReference type="VEuPathDB" id="FungiDB:RhiirFUN_021622"/>
<gene>
    <name evidence="2" type="ORF">GLOIN_2v236328</name>
</gene>
<evidence type="ECO:0000313" key="2">
    <source>
        <dbReference type="EMBL" id="POG68348.1"/>
    </source>
</evidence>
<feature type="transmembrane region" description="Helical" evidence="1">
    <location>
        <begin position="20"/>
        <end position="41"/>
    </location>
</feature>
<evidence type="ECO:0000256" key="1">
    <source>
        <dbReference type="SAM" id="Phobius"/>
    </source>
</evidence>
<feature type="transmembrane region" description="Helical" evidence="1">
    <location>
        <begin position="47"/>
        <end position="66"/>
    </location>
</feature>
<organism evidence="2 3">
    <name type="scientific">Rhizophagus irregularis (strain DAOM 181602 / DAOM 197198 / MUCL 43194)</name>
    <name type="common">Arbuscular mycorrhizal fungus</name>
    <name type="synonym">Glomus intraradices</name>
    <dbReference type="NCBI Taxonomy" id="747089"/>
    <lineage>
        <taxon>Eukaryota</taxon>
        <taxon>Fungi</taxon>
        <taxon>Fungi incertae sedis</taxon>
        <taxon>Mucoromycota</taxon>
        <taxon>Glomeromycotina</taxon>
        <taxon>Glomeromycetes</taxon>
        <taxon>Glomerales</taxon>
        <taxon>Glomeraceae</taxon>
        <taxon>Rhizophagus</taxon>
    </lineage>
</organism>
<keyword evidence="1" id="KW-0472">Membrane</keyword>
<dbReference type="Proteomes" id="UP000018888">
    <property type="component" value="Unassembled WGS sequence"/>
</dbReference>
<comment type="caution">
    <text evidence="2">The sequence shown here is derived from an EMBL/GenBank/DDBJ whole genome shotgun (WGS) entry which is preliminary data.</text>
</comment>
<accession>A0A2P4PSJ0</accession>
<proteinExistence type="predicted"/>
<dbReference type="EMBL" id="AUPC02000154">
    <property type="protein sequence ID" value="POG68348.1"/>
    <property type="molecule type" value="Genomic_DNA"/>
</dbReference>
<reference evidence="2 3" key="1">
    <citation type="journal article" date="2013" name="Proc. Natl. Acad. Sci. U.S.A.">
        <title>Genome of an arbuscular mycorrhizal fungus provides insight into the oldest plant symbiosis.</title>
        <authorList>
            <person name="Tisserant E."/>
            <person name="Malbreil M."/>
            <person name="Kuo A."/>
            <person name="Kohler A."/>
            <person name="Symeonidi A."/>
            <person name="Balestrini R."/>
            <person name="Charron P."/>
            <person name="Duensing N."/>
            <person name="Frei Dit Frey N."/>
            <person name="Gianinazzi-Pearson V."/>
            <person name="Gilbert L.B."/>
            <person name="Handa Y."/>
            <person name="Herr J.R."/>
            <person name="Hijri M."/>
            <person name="Koul R."/>
            <person name="Kawaguchi M."/>
            <person name="Krajinski F."/>
            <person name="Lammers P.J."/>
            <person name="Masclaux F.G."/>
            <person name="Murat C."/>
            <person name="Morin E."/>
            <person name="Ndikumana S."/>
            <person name="Pagni M."/>
            <person name="Petitpierre D."/>
            <person name="Requena N."/>
            <person name="Rosikiewicz P."/>
            <person name="Riley R."/>
            <person name="Saito K."/>
            <person name="San Clemente H."/>
            <person name="Shapiro H."/>
            <person name="van Tuinen D."/>
            <person name="Becard G."/>
            <person name="Bonfante P."/>
            <person name="Paszkowski U."/>
            <person name="Shachar-Hill Y.Y."/>
            <person name="Tuskan G.A."/>
            <person name="Young P.W."/>
            <person name="Sanders I.R."/>
            <person name="Henrissat B."/>
            <person name="Rensing S.A."/>
            <person name="Grigoriev I.V."/>
            <person name="Corradi N."/>
            <person name="Roux C."/>
            <person name="Martin F."/>
        </authorList>
    </citation>
    <scope>NUCLEOTIDE SEQUENCE [LARGE SCALE GENOMIC DNA]</scope>
    <source>
        <strain evidence="2 3">DAOM 197198</strain>
    </source>
</reference>
<dbReference type="AlphaFoldDB" id="A0A2P4PSJ0"/>